<dbReference type="SUPFAM" id="SSF103473">
    <property type="entry name" value="MFS general substrate transporter"/>
    <property type="match status" value="1"/>
</dbReference>
<dbReference type="PROSITE" id="PS00216">
    <property type="entry name" value="SUGAR_TRANSPORT_1"/>
    <property type="match status" value="1"/>
</dbReference>
<feature type="transmembrane region" description="Helical" evidence="6">
    <location>
        <begin position="218"/>
        <end position="239"/>
    </location>
</feature>
<evidence type="ECO:0000256" key="2">
    <source>
        <dbReference type="ARBA" id="ARBA00022475"/>
    </source>
</evidence>
<dbReference type="Proteomes" id="UP001165293">
    <property type="component" value="Unassembled WGS sequence"/>
</dbReference>
<evidence type="ECO:0000256" key="3">
    <source>
        <dbReference type="ARBA" id="ARBA00022692"/>
    </source>
</evidence>
<dbReference type="InterPro" id="IPR020846">
    <property type="entry name" value="MFS_dom"/>
</dbReference>
<dbReference type="Pfam" id="PF07690">
    <property type="entry name" value="MFS_1"/>
    <property type="match status" value="1"/>
</dbReference>
<reference evidence="8" key="1">
    <citation type="submission" date="2021-10" db="EMBL/GenBank/DDBJ databases">
        <authorList>
            <person name="Lyu M."/>
            <person name="Wang X."/>
            <person name="Meng X."/>
            <person name="Xu K."/>
        </authorList>
    </citation>
    <scope>NUCLEOTIDE SEQUENCE</scope>
    <source>
        <strain evidence="8">A6</strain>
    </source>
</reference>
<dbReference type="PANTHER" id="PTHR43124:SF3">
    <property type="entry name" value="CHLORAMPHENICOL EFFLUX PUMP RV0191"/>
    <property type="match status" value="1"/>
</dbReference>
<gene>
    <name evidence="8" type="ORF">LK996_00490</name>
</gene>
<feature type="transmembrane region" description="Helical" evidence="6">
    <location>
        <begin position="370"/>
        <end position="391"/>
    </location>
</feature>
<feature type="transmembrane region" description="Helical" evidence="6">
    <location>
        <begin position="162"/>
        <end position="180"/>
    </location>
</feature>
<dbReference type="InterPro" id="IPR036259">
    <property type="entry name" value="MFS_trans_sf"/>
</dbReference>
<dbReference type="PROSITE" id="PS50850">
    <property type="entry name" value="MFS"/>
    <property type="match status" value="1"/>
</dbReference>
<sequence>MQRTETRPSIILLLASLTAMAMLATNIVLPVLPQMLGDVHASGASASAVLWSFLGVFAIGQLIAGPLSDRFGRRPVLFAGLAIFIGGSLLAASADQMSVLLAGRALQGLGAAAASALSRAVLRDLFEGPALGRAIGLVMSIMAAAPGFSPLIGAVIGTTFGWRATLVALVIAAIGVAIAHQKLVGESHPKPLRTRHGVGKLSRGYMALLKDPRFMRPAFANAMSMGALFAYFAATPGILRNVFHLGTIGIGVFFGAAVLAVFAAASRASRWSARIGAPRVVGIGLAIIGGAALIAFATGLAGGLGLPVYVAAATTFLFGIGLTQPTTTAMTLQPFAAQAGQASALLGFLQMGAATLTLVLLQALALSPTVALALLMAAAAASALFVIRPAFAPAPAAA</sequence>
<protein>
    <submittedName>
        <fullName evidence="8">MFS transporter</fullName>
    </submittedName>
</protein>
<comment type="subcellular location">
    <subcellularLocation>
        <location evidence="1">Cell membrane</location>
        <topology evidence="1">Multi-pass membrane protein</topology>
    </subcellularLocation>
</comment>
<feature type="transmembrane region" description="Helical" evidence="6">
    <location>
        <begin position="304"/>
        <end position="323"/>
    </location>
</feature>
<feature type="transmembrane region" description="Helical" evidence="6">
    <location>
        <begin position="12"/>
        <end position="32"/>
    </location>
</feature>
<feature type="transmembrane region" description="Helical" evidence="6">
    <location>
        <begin position="277"/>
        <end position="298"/>
    </location>
</feature>
<dbReference type="PRINTS" id="PR01036">
    <property type="entry name" value="TCRTETB"/>
</dbReference>
<name>A0ABS8JD78_9GAMM</name>
<dbReference type="PANTHER" id="PTHR43124">
    <property type="entry name" value="PURINE EFFLUX PUMP PBUE"/>
    <property type="match status" value="1"/>
</dbReference>
<feature type="transmembrane region" description="Helical" evidence="6">
    <location>
        <begin position="344"/>
        <end position="364"/>
    </location>
</feature>
<keyword evidence="5 6" id="KW-0472">Membrane</keyword>
<feature type="transmembrane region" description="Helical" evidence="6">
    <location>
        <begin position="100"/>
        <end position="122"/>
    </location>
</feature>
<keyword evidence="3 6" id="KW-0812">Transmembrane</keyword>
<evidence type="ECO:0000313" key="9">
    <source>
        <dbReference type="Proteomes" id="UP001165293"/>
    </source>
</evidence>
<accession>A0ABS8JD78</accession>
<proteinExistence type="predicted"/>
<evidence type="ECO:0000256" key="1">
    <source>
        <dbReference type="ARBA" id="ARBA00004651"/>
    </source>
</evidence>
<dbReference type="EMBL" id="JAJGAK010000001">
    <property type="protein sequence ID" value="MCC8361563.1"/>
    <property type="molecule type" value="Genomic_DNA"/>
</dbReference>
<dbReference type="InterPro" id="IPR005829">
    <property type="entry name" value="Sugar_transporter_CS"/>
</dbReference>
<evidence type="ECO:0000256" key="6">
    <source>
        <dbReference type="SAM" id="Phobius"/>
    </source>
</evidence>
<feature type="transmembrane region" description="Helical" evidence="6">
    <location>
        <begin position="245"/>
        <end position="265"/>
    </location>
</feature>
<evidence type="ECO:0000313" key="8">
    <source>
        <dbReference type="EMBL" id="MCC8361563.1"/>
    </source>
</evidence>
<dbReference type="Gene3D" id="1.20.1720.10">
    <property type="entry name" value="Multidrug resistance protein D"/>
    <property type="match status" value="1"/>
</dbReference>
<dbReference type="InterPro" id="IPR011701">
    <property type="entry name" value="MFS"/>
</dbReference>
<feature type="transmembrane region" description="Helical" evidence="6">
    <location>
        <begin position="44"/>
        <end position="64"/>
    </location>
</feature>
<feature type="transmembrane region" description="Helical" evidence="6">
    <location>
        <begin position="134"/>
        <end position="156"/>
    </location>
</feature>
<dbReference type="RefSeq" id="WP_230525218.1">
    <property type="nucleotide sequence ID" value="NZ_JAJGAK010000001.1"/>
</dbReference>
<feature type="domain" description="Major facilitator superfamily (MFS) profile" evidence="7">
    <location>
        <begin position="10"/>
        <end position="391"/>
    </location>
</feature>
<dbReference type="InterPro" id="IPR050189">
    <property type="entry name" value="MFS_Efflux_Transporters"/>
</dbReference>
<keyword evidence="4 6" id="KW-1133">Transmembrane helix</keyword>
<feature type="transmembrane region" description="Helical" evidence="6">
    <location>
        <begin position="76"/>
        <end position="94"/>
    </location>
</feature>
<organism evidence="8 9">
    <name type="scientific">Noviluteimonas lactosilytica</name>
    <dbReference type="NCBI Taxonomy" id="2888523"/>
    <lineage>
        <taxon>Bacteria</taxon>
        <taxon>Pseudomonadati</taxon>
        <taxon>Pseudomonadota</taxon>
        <taxon>Gammaproteobacteria</taxon>
        <taxon>Lysobacterales</taxon>
        <taxon>Lysobacteraceae</taxon>
        <taxon>Noviluteimonas</taxon>
    </lineage>
</organism>
<keyword evidence="9" id="KW-1185">Reference proteome</keyword>
<evidence type="ECO:0000259" key="7">
    <source>
        <dbReference type="PROSITE" id="PS50850"/>
    </source>
</evidence>
<comment type="caution">
    <text evidence="8">The sequence shown here is derived from an EMBL/GenBank/DDBJ whole genome shotgun (WGS) entry which is preliminary data.</text>
</comment>
<keyword evidence="2" id="KW-1003">Cell membrane</keyword>
<evidence type="ECO:0000256" key="4">
    <source>
        <dbReference type="ARBA" id="ARBA00022989"/>
    </source>
</evidence>
<evidence type="ECO:0000256" key="5">
    <source>
        <dbReference type="ARBA" id="ARBA00023136"/>
    </source>
</evidence>